<evidence type="ECO:0000313" key="2">
    <source>
        <dbReference type="Proteomes" id="UP000765509"/>
    </source>
</evidence>
<gene>
    <name evidence="1" type="ORF">O181_058434</name>
</gene>
<name>A0A9Q3ECF2_9BASI</name>
<dbReference type="EMBL" id="AVOT02026824">
    <property type="protein sequence ID" value="MBW0518719.1"/>
    <property type="molecule type" value="Genomic_DNA"/>
</dbReference>
<reference evidence="1" key="1">
    <citation type="submission" date="2021-03" db="EMBL/GenBank/DDBJ databases">
        <title>Draft genome sequence of rust myrtle Austropuccinia psidii MF-1, a brazilian biotype.</title>
        <authorList>
            <person name="Quecine M.C."/>
            <person name="Pachon D.M.R."/>
            <person name="Bonatelli M.L."/>
            <person name="Correr F.H."/>
            <person name="Franceschini L.M."/>
            <person name="Leite T.F."/>
            <person name="Margarido G.R.A."/>
            <person name="Almeida C.A."/>
            <person name="Ferrarezi J.A."/>
            <person name="Labate C.A."/>
        </authorList>
    </citation>
    <scope>NUCLEOTIDE SEQUENCE</scope>
    <source>
        <strain evidence="1">MF-1</strain>
    </source>
</reference>
<dbReference type="Proteomes" id="UP000765509">
    <property type="component" value="Unassembled WGS sequence"/>
</dbReference>
<keyword evidence="2" id="KW-1185">Reference proteome</keyword>
<proteinExistence type="predicted"/>
<evidence type="ECO:0000313" key="1">
    <source>
        <dbReference type="EMBL" id="MBW0518719.1"/>
    </source>
</evidence>
<dbReference type="AlphaFoldDB" id="A0A9Q3ECF2"/>
<organism evidence="1 2">
    <name type="scientific">Austropuccinia psidii MF-1</name>
    <dbReference type="NCBI Taxonomy" id="1389203"/>
    <lineage>
        <taxon>Eukaryota</taxon>
        <taxon>Fungi</taxon>
        <taxon>Dikarya</taxon>
        <taxon>Basidiomycota</taxon>
        <taxon>Pucciniomycotina</taxon>
        <taxon>Pucciniomycetes</taxon>
        <taxon>Pucciniales</taxon>
        <taxon>Sphaerophragmiaceae</taxon>
        <taxon>Austropuccinia</taxon>
    </lineage>
</organism>
<sequence length="102" mass="11435">MLMLRHSPQDMPLRQGPHIRPHPPLLLDILTFPLHPQDILPTPAPHPPSLRLHTPALSSLPLTILTLLRRPQDILMMLAPHPCAPHPYASSSPLLNILTLLY</sequence>
<protein>
    <submittedName>
        <fullName evidence="1">Uncharacterized protein</fullName>
    </submittedName>
</protein>
<accession>A0A9Q3ECF2</accession>
<comment type="caution">
    <text evidence="1">The sequence shown here is derived from an EMBL/GenBank/DDBJ whole genome shotgun (WGS) entry which is preliminary data.</text>
</comment>